<dbReference type="EMBL" id="MRCU01000013">
    <property type="protein sequence ID" value="RKK08622.1"/>
    <property type="molecule type" value="Genomic_DNA"/>
</dbReference>
<evidence type="ECO:0000313" key="1">
    <source>
        <dbReference type="EMBL" id="RKK08622.1"/>
    </source>
</evidence>
<comment type="caution">
    <text evidence="1">The sequence shown here is derived from an EMBL/GenBank/DDBJ whole genome shotgun (WGS) entry which is preliminary data.</text>
</comment>
<proteinExistence type="predicted"/>
<dbReference type="AlphaFoldDB" id="A0A3L6MUM7"/>
<gene>
    <name evidence="1" type="ORF">BFJ65_g16284</name>
</gene>
<reference evidence="1 2" key="1">
    <citation type="journal article" date="2018" name="Sci. Rep.">
        <title>Characterisation of pathogen-specific regions and novel effector candidates in Fusarium oxysporum f. sp. cepae.</title>
        <authorList>
            <person name="Armitage A.D."/>
            <person name="Taylor A."/>
            <person name="Sobczyk M.K."/>
            <person name="Baxter L."/>
            <person name="Greenfield B.P."/>
            <person name="Bates H.J."/>
            <person name="Wilson F."/>
            <person name="Jackson A.C."/>
            <person name="Ott S."/>
            <person name="Harrison R.J."/>
            <person name="Clarkson J.P."/>
        </authorList>
    </citation>
    <scope>NUCLEOTIDE SEQUENCE [LARGE SCALE GENOMIC DNA]</scope>
    <source>
        <strain evidence="1 2">FoC_Fus2</strain>
    </source>
</reference>
<sequence>MLPVLELTGCAEFEELLQNCKVIILKAEATLSALYNKRASFKKVSDE</sequence>
<name>A0A3L6MUM7_FUSOX</name>
<organism evidence="1 2">
    <name type="scientific">Fusarium oxysporum f. sp. cepae</name>
    <dbReference type="NCBI Taxonomy" id="396571"/>
    <lineage>
        <taxon>Eukaryota</taxon>
        <taxon>Fungi</taxon>
        <taxon>Dikarya</taxon>
        <taxon>Ascomycota</taxon>
        <taxon>Pezizomycotina</taxon>
        <taxon>Sordariomycetes</taxon>
        <taxon>Hypocreomycetidae</taxon>
        <taxon>Hypocreales</taxon>
        <taxon>Nectriaceae</taxon>
        <taxon>Fusarium</taxon>
        <taxon>Fusarium oxysporum species complex</taxon>
    </lineage>
</organism>
<protein>
    <submittedName>
        <fullName evidence="1">Uncharacterized protein</fullName>
    </submittedName>
</protein>
<evidence type="ECO:0000313" key="2">
    <source>
        <dbReference type="Proteomes" id="UP000270866"/>
    </source>
</evidence>
<accession>A0A3L6MUM7</accession>
<dbReference type="Proteomes" id="UP000270866">
    <property type="component" value="Unassembled WGS sequence"/>
</dbReference>